<protein>
    <submittedName>
        <fullName evidence="1">Uncharacterized protein</fullName>
    </submittedName>
</protein>
<dbReference type="AlphaFoldDB" id="A0A2A2TEF0"/>
<name>A0A2A2TEF0_9CYAN</name>
<organism evidence="1 2">
    <name type="scientific">Brunnivagina elsteri CCALA 953</name>
    <dbReference type="NCBI Taxonomy" id="987040"/>
    <lineage>
        <taxon>Bacteria</taxon>
        <taxon>Bacillati</taxon>
        <taxon>Cyanobacteriota</taxon>
        <taxon>Cyanophyceae</taxon>
        <taxon>Nostocales</taxon>
        <taxon>Calotrichaceae</taxon>
        <taxon>Brunnivagina</taxon>
    </lineage>
</organism>
<comment type="caution">
    <text evidence="1">The sequence shown here is derived from an EMBL/GenBank/DDBJ whole genome shotgun (WGS) entry which is preliminary data.</text>
</comment>
<evidence type="ECO:0000313" key="2">
    <source>
        <dbReference type="Proteomes" id="UP000218238"/>
    </source>
</evidence>
<accession>A0A2A2TEF0</accession>
<dbReference type="EMBL" id="NTFS01000293">
    <property type="protein sequence ID" value="PAX52026.1"/>
    <property type="molecule type" value="Genomic_DNA"/>
</dbReference>
<sequence>MLYFADLVQTIKISKCSKFFMSIIKLKLHEGSGKRLNSVWKGRCPLCEKERLFSSRYFDTNVGFAVFSGVVNSVFSKGKSFIELLNSTDATDVIGCEQCHHPMVICPFCNIAFSTIAIFCRLGGGFA</sequence>
<keyword evidence="2" id="KW-1185">Reference proteome</keyword>
<dbReference type="Proteomes" id="UP000218238">
    <property type="component" value="Unassembled WGS sequence"/>
</dbReference>
<evidence type="ECO:0000313" key="1">
    <source>
        <dbReference type="EMBL" id="PAX52026.1"/>
    </source>
</evidence>
<proteinExistence type="predicted"/>
<gene>
    <name evidence="1" type="ORF">CK510_21560</name>
</gene>
<reference evidence="1 2" key="1">
    <citation type="submission" date="2017-08" db="EMBL/GenBank/DDBJ databases">
        <title>Draft genome sequence of filamentous cyanobacterium Calothrix elsteri CCALA 953.</title>
        <authorList>
            <person name="Gagunashvili A.N."/>
            <person name="Elster J."/>
            <person name="Andresson O.S."/>
        </authorList>
    </citation>
    <scope>NUCLEOTIDE SEQUENCE [LARGE SCALE GENOMIC DNA]</scope>
    <source>
        <strain evidence="1 2">CCALA 953</strain>
    </source>
</reference>